<proteinExistence type="predicted"/>
<keyword evidence="2" id="KW-1185">Reference proteome</keyword>
<evidence type="ECO:0000313" key="1">
    <source>
        <dbReference type="EMBL" id="MCA5006774.1"/>
    </source>
</evidence>
<dbReference type="RefSeq" id="WP_225555128.1">
    <property type="nucleotide sequence ID" value="NZ_JADEYP010000046.1"/>
</dbReference>
<name>A0ABS7ZCV5_9SPHI</name>
<protein>
    <submittedName>
        <fullName evidence="1">Uncharacterized protein</fullName>
    </submittedName>
</protein>
<accession>A0ABS7ZCV5</accession>
<organism evidence="1 2">
    <name type="scientific">Sphingobacterium bovistauri</name>
    <dbReference type="NCBI Taxonomy" id="2781959"/>
    <lineage>
        <taxon>Bacteria</taxon>
        <taxon>Pseudomonadati</taxon>
        <taxon>Bacteroidota</taxon>
        <taxon>Sphingobacteriia</taxon>
        <taxon>Sphingobacteriales</taxon>
        <taxon>Sphingobacteriaceae</taxon>
        <taxon>Sphingobacterium</taxon>
    </lineage>
</organism>
<comment type="caution">
    <text evidence="1">The sequence shown here is derived from an EMBL/GenBank/DDBJ whole genome shotgun (WGS) entry which is preliminary data.</text>
</comment>
<evidence type="ECO:0000313" key="2">
    <source>
        <dbReference type="Proteomes" id="UP001165302"/>
    </source>
</evidence>
<dbReference type="Proteomes" id="UP001165302">
    <property type="component" value="Unassembled WGS sequence"/>
</dbReference>
<gene>
    <name evidence="1" type="ORF">IPZ78_16665</name>
</gene>
<sequence length="70" mass="8374">MKRLKKVKINDRLIINGYNYDNDPILLSLRNRAKELLKLGFKEAAIKQLEEYINQNYPDKLEDELRLLNI</sequence>
<dbReference type="EMBL" id="JADEYP010000046">
    <property type="protein sequence ID" value="MCA5006774.1"/>
    <property type="molecule type" value="Genomic_DNA"/>
</dbReference>
<reference evidence="1" key="1">
    <citation type="submission" date="2020-10" db="EMBL/GenBank/DDBJ databases">
        <authorList>
            <person name="Lu T."/>
            <person name="Wang Q."/>
            <person name="Han X."/>
        </authorList>
    </citation>
    <scope>NUCLEOTIDE SEQUENCE</scope>
    <source>
        <strain evidence="1">WQ 366</strain>
    </source>
</reference>